<gene>
    <name evidence="2" type="ORF">C5167_020465</name>
</gene>
<proteinExistence type="predicted"/>
<feature type="transmembrane region" description="Helical" evidence="1">
    <location>
        <begin position="32"/>
        <end position="53"/>
    </location>
</feature>
<evidence type="ECO:0000256" key="1">
    <source>
        <dbReference type="SAM" id="Phobius"/>
    </source>
</evidence>
<dbReference type="Proteomes" id="UP000316621">
    <property type="component" value="Chromosome 2"/>
</dbReference>
<accession>A0A4Y7IT38</accession>
<dbReference type="Gramene" id="RZC52043">
    <property type="protein sequence ID" value="RZC52043"/>
    <property type="gene ID" value="C5167_020465"/>
</dbReference>
<keyword evidence="1" id="KW-0812">Transmembrane</keyword>
<keyword evidence="1" id="KW-0472">Membrane</keyword>
<organism evidence="2 3">
    <name type="scientific">Papaver somniferum</name>
    <name type="common">Opium poppy</name>
    <dbReference type="NCBI Taxonomy" id="3469"/>
    <lineage>
        <taxon>Eukaryota</taxon>
        <taxon>Viridiplantae</taxon>
        <taxon>Streptophyta</taxon>
        <taxon>Embryophyta</taxon>
        <taxon>Tracheophyta</taxon>
        <taxon>Spermatophyta</taxon>
        <taxon>Magnoliopsida</taxon>
        <taxon>Ranunculales</taxon>
        <taxon>Papaveraceae</taxon>
        <taxon>Papaveroideae</taxon>
        <taxon>Papaver</taxon>
    </lineage>
</organism>
<evidence type="ECO:0000313" key="3">
    <source>
        <dbReference type="Proteomes" id="UP000316621"/>
    </source>
</evidence>
<protein>
    <submittedName>
        <fullName evidence="2">Uncharacterized protein</fullName>
    </submittedName>
</protein>
<reference evidence="2 3" key="1">
    <citation type="journal article" date="2018" name="Science">
        <title>The opium poppy genome and morphinan production.</title>
        <authorList>
            <person name="Guo L."/>
            <person name="Winzer T."/>
            <person name="Yang X."/>
            <person name="Li Y."/>
            <person name="Ning Z."/>
            <person name="He Z."/>
            <person name="Teodor R."/>
            <person name="Lu Y."/>
            <person name="Bowser T.A."/>
            <person name="Graham I.A."/>
            <person name="Ye K."/>
        </authorList>
    </citation>
    <scope>NUCLEOTIDE SEQUENCE [LARGE SCALE GENOMIC DNA]</scope>
    <source>
        <strain evidence="3">cv. HN1</strain>
        <tissue evidence="2">Leaves</tissue>
    </source>
</reference>
<keyword evidence="3" id="KW-1185">Reference proteome</keyword>
<dbReference type="EMBL" id="CM010716">
    <property type="protein sequence ID" value="RZC52043.1"/>
    <property type="molecule type" value="Genomic_DNA"/>
</dbReference>
<sequence length="67" mass="7798">MEKPSYPGKIFQKIVVKASGFFESVILSNNTINLFLFSFVYFFCFVCFLLIFCTQADDNYSKLTSRE</sequence>
<dbReference type="AlphaFoldDB" id="A0A4Y7IT38"/>
<keyword evidence="1" id="KW-1133">Transmembrane helix</keyword>
<name>A0A4Y7IT38_PAPSO</name>
<evidence type="ECO:0000313" key="2">
    <source>
        <dbReference type="EMBL" id="RZC52043.1"/>
    </source>
</evidence>